<reference evidence="7 8" key="1">
    <citation type="submission" date="2020-10" db="EMBL/GenBank/DDBJ databases">
        <title>Genome sequencing of Massilia sp. LPB0304.</title>
        <authorList>
            <person name="Kim J."/>
        </authorList>
    </citation>
    <scope>NUCLEOTIDE SEQUENCE [LARGE SCALE GENOMIC DNA]</scope>
    <source>
        <strain evidence="7 8">LPB0304</strain>
    </source>
</reference>
<keyword evidence="2" id="KW-0436">Ligase</keyword>
<dbReference type="InterPro" id="IPR025110">
    <property type="entry name" value="AMP-bd_C"/>
</dbReference>
<dbReference type="KEGG" id="mlir:LPB04_14890"/>
<dbReference type="Pfam" id="PF00501">
    <property type="entry name" value="AMP-binding"/>
    <property type="match status" value="1"/>
</dbReference>
<dbReference type="Proteomes" id="UP000593875">
    <property type="component" value="Chromosome"/>
</dbReference>
<organism evidence="7 8">
    <name type="scientific">Massilia litorea</name>
    <dbReference type="NCBI Taxonomy" id="2769491"/>
    <lineage>
        <taxon>Bacteria</taxon>
        <taxon>Pseudomonadati</taxon>
        <taxon>Pseudomonadota</taxon>
        <taxon>Betaproteobacteria</taxon>
        <taxon>Burkholderiales</taxon>
        <taxon>Oxalobacteraceae</taxon>
        <taxon>Telluria group</taxon>
        <taxon>Massilia</taxon>
    </lineage>
</organism>
<dbReference type="GO" id="GO:0006633">
    <property type="term" value="P:fatty acid biosynthetic process"/>
    <property type="evidence" value="ECO:0007669"/>
    <property type="project" value="TreeGrafter"/>
</dbReference>
<gene>
    <name evidence="7" type="ORF">LPB04_14890</name>
</gene>
<dbReference type="FunFam" id="3.30.300.30:FF:000028">
    <property type="entry name" value="AMP-dependent synthetase"/>
    <property type="match status" value="1"/>
</dbReference>
<dbReference type="InterPro" id="IPR051087">
    <property type="entry name" value="Mitochondrial_ACSM"/>
</dbReference>
<proteinExistence type="inferred from homology"/>
<keyword evidence="8" id="KW-1185">Reference proteome</keyword>
<dbReference type="EMBL" id="CP062941">
    <property type="protein sequence ID" value="QOL48270.1"/>
    <property type="molecule type" value="Genomic_DNA"/>
</dbReference>
<dbReference type="RefSeq" id="WP_193685316.1">
    <property type="nucleotide sequence ID" value="NZ_CP062941.1"/>
</dbReference>
<feature type="domain" description="AMP-dependent synthetase/ligase" evidence="5">
    <location>
        <begin position="47"/>
        <end position="401"/>
    </location>
</feature>
<dbReference type="PANTHER" id="PTHR43605:SF10">
    <property type="entry name" value="ACYL-COA SYNTHETASE MEDIUM CHAIN FAMILY MEMBER 3"/>
    <property type="match status" value="1"/>
</dbReference>
<dbReference type="GO" id="GO:0004321">
    <property type="term" value="F:fatty-acyl-CoA synthase activity"/>
    <property type="evidence" value="ECO:0007669"/>
    <property type="project" value="TreeGrafter"/>
</dbReference>
<dbReference type="Pfam" id="PF13193">
    <property type="entry name" value="AMP-binding_C"/>
    <property type="match status" value="1"/>
</dbReference>
<evidence type="ECO:0000256" key="2">
    <source>
        <dbReference type="ARBA" id="ARBA00022598"/>
    </source>
</evidence>
<evidence type="ECO:0000256" key="4">
    <source>
        <dbReference type="ARBA" id="ARBA00022840"/>
    </source>
</evidence>
<evidence type="ECO:0000259" key="6">
    <source>
        <dbReference type="Pfam" id="PF13193"/>
    </source>
</evidence>
<dbReference type="PANTHER" id="PTHR43605">
    <property type="entry name" value="ACYL-COENZYME A SYNTHETASE"/>
    <property type="match status" value="1"/>
</dbReference>
<dbReference type="Gene3D" id="3.30.300.30">
    <property type="match status" value="1"/>
</dbReference>
<dbReference type="InterPro" id="IPR000873">
    <property type="entry name" value="AMP-dep_synth/lig_dom"/>
</dbReference>
<evidence type="ECO:0000313" key="8">
    <source>
        <dbReference type="Proteomes" id="UP000593875"/>
    </source>
</evidence>
<evidence type="ECO:0000313" key="7">
    <source>
        <dbReference type="EMBL" id="QOL48270.1"/>
    </source>
</evidence>
<dbReference type="InterPro" id="IPR045851">
    <property type="entry name" value="AMP-bd_C_sf"/>
</dbReference>
<accession>A0A7L9U011</accession>
<dbReference type="InterPro" id="IPR042099">
    <property type="entry name" value="ANL_N_sf"/>
</dbReference>
<dbReference type="SUPFAM" id="SSF56801">
    <property type="entry name" value="Acetyl-CoA synthetase-like"/>
    <property type="match status" value="1"/>
</dbReference>
<dbReference type="GO" id="GO:0016405">
    <property type="term" value="F:CoA-ligase activity"/>
    <property type="evidence" value="ECO:0007669"/>
    <property type="project" value="UniProtKB-ARBA"/>
</dbReference>
<sequence>MTPYQRFVQARDFLQQHRTDYDTAYRDYQAPKLDTFNWALDFFDHEARDNENPALWVVEEDGREQKISFADMSSRSNQVAQYLQQCGVERGDRVLLMLPNRVELWEIMLAGIKLGAVLVPTTMLVSTADLQDRMARGRVRHVIAQVSEAHKFEGITGNYTRIAVGGSLDGWHDFDDCRRVLSVFTPKGETQAHDPLLLYFTSGTTAQPKLVLHSHQSYPVGHLSTMYWIGLQRGDVHWNISSPGWAKHAWSCFFAPWNAGATVFVYNYERFSAKAALETVQRCGVTSLCAPPTVWRMLIKEDLSQWKPPLRELVGAGEPLNPEVIEQVERAWGIRIRDGFGQTETTAQIGNPPGQTVKPGSMGRPLPGYSIALLDIDDQPAQEGEISVKLDPRPLALMLGYEGDEEKTADVMRAGFYHTGDTAMVDEDGYYFYVGRNDDVFKSSDYRISPFELESVLVEHEMVLEAAIVPSPDALRLSVPKAFITLRQGVEPSAALAKEIFAFARERLAPYKRIRRIEFRELPKTISGKIRRVELRKQEETRDSVPGTGIEFREEELGN</sequence>
<comment type="similarity">
    <text evidence="1">Belongs to the ATP-dependent AMP-binding enzyme family.</text>
</comment>
<protein>
    <submittedName>
        <fullName evidence="7">AMP-binding protein</fullName>
    </submittedName>
</protein>
<feature type="domain" description="AMP-binding enzyme C-terminal" evidence="6">
    <location>
        <begin position="452"/>
        <end position="529"/>
    </location>
</feature>
<name>A0A7L9U011_9BURK</name>
<dbReference type="GO" id="GO:0006637">
    <property type="term" value="P:acyl-CoA metabolic process"/>
    <property type="evidence" value="ECO:0007669"/>
    <property type="project" value="TreeGrafter"/>
</dbReference>
<dbReference type="GO" id="GO:0015645">
    <property type="term" value="F:fatty acid ligase activity"/>
    <property type="evidence" value="ECO:0007669"/>
    <property type="project" value="TreeGrafter"/>
</dbReference>
<keyword evidence="3" id="KW-0547">Nucleotide-binding</keyword>
<dbReference type="GO" id="GO:0005524">
    <property type="term" value="F:ATP binding"/>
    <property type="evidence" value="ECO:0007669"/>
    <property type="project" value="UniProtKB-KW"/>
</dbReference>
<dbReference type="AlphaFoldDB" id="A0A7L9U011"/>
<evidence type="ECO:0000256" key="3">
    <source>
        <dbReference type="ARBA" id="ARBA00022741"/>
    </source>
</evidence>
<evidence type="ECO:0000259" key="5">
    <source>
        <dbReference type="Pfam" id="PF00501"/>
    </source>
</evidence>
<keyword evidence="4" id="KW-0067">ATP-binding</keyword>
<evidence type="ECO:0000256" key="1">
    <source>
        <dbReference type="ARBA" id="ARBA00006432"/>
    </source>
</evidence>
<dbReference type="Gene3D" id="3.40.50.12780">
    <property type="entry name" value="N-terminal domain of ligase-like"/>
    <property type="match status" value="1"/>
</dbReference>